<sequence>MLKGYIAAKESDRQELEQLGVILGEYRSLEQDFSDCIVDEKAFNLLDPLWGKYYWSLDWIE</sequence>
<accession>A0A2W6NNS2</accession>
<dbReference type="EMBL" id="QKWW01000006">
    <property type="protein sequence ID" value="PZT57415.1"/>
    <property type="molecule type" value="Genomic_DNA"/>
</dbReference>
<evidence type="ECO:0000313" key="2">
    <source>
        <dbReference type="Proteomes" id="UP000249204"/>
    </source>
</evidence>
<dbReference type="RefSeq" id="WP_111268566.1">
    <property type="nucleotide sequence ID" value="NZ_QKWW01000006.1"/>
</dbReference>
<reference evidence="1 2" key="1">
    <citation type="submission" date="2018-06" db="EMBL/GenBank/DDBJ databases">
        <title>Isolation of heavy metals resistant Paenibacillus silvae NC2 from Gold-Copper mine in ZiJin, China.</title>
        <authorList>
            <person name="Xu J."/>
            <person name="Mazhar H.S."/>
            <person name="Rensing C."/>
        </authorList>
    </citation>
    <scope>NUCLEOTIDE SEQUENCE [LARGE SCALE GENOMIC DNA]</scope>
    <source>
        <strain evidence="1 2">NC2</strain>
    </source>
</reference>
<gene>
    <name evidence="1" type="ORF">DN757_01800</name>
</gene>
<evidence type="ECO:0000313" key="1">
    <source>
        <dbReference type="EMBL" id="PZT57415.1"/>
    </source>
</evidence>
<dbReference type="AlphaFoldDB" id="A0A2W6NNS2"/>
<dbReference type="Proteomes" id="UP000249204">
    <property type="component" value="Unassembled WGS sequence"/>
</dbReference>
<organism evidence="1 2">
    <name type="scientific">Paenibacillus silvae</name>
    <dbReference type="NCBI Taxonomy" id="1325358"/>
    <lineage>
        <taxon>Bacteria</taxon>
        <taxon>Bacillati</taxon>
        <taxon>Bacillota</taxon>
        <taxon>Bacilli</taxon>
        <taxon>Bacillales</taxon>
        <taxon>Paenibacillaceae</taxon>
        <taxon>Paenibacillus</taxon>
    </lineage>
</organism>
<name>A0A2W6NNS2_9BACL</name>
<protein>
    <submittedName>
        <fullName evidence="1">Uncharacterized protein</fullName>
    </submittedName>
</protein>
<comment type="caution">
    <text evidence="1">The sequence shown here is derived from an EMBL/GenBank/DDBJ whole genome shotgun (WGS) entry which is preliminary data.</text>
</comment>
<proteinExistence type="predicted"/>